<dbReference type="SMART" id="SM00267">
    <property type="entry name" value="GGDEF"/>
    <property type="match status" value="1"/>
</dbReference>
<dbReference type="NCBIfam" id="TIGR00254">
    <property type="entry name" value="GGDEF"/>
    <property type="match status" value="1"/>
</dbReference>
<feature type="region of interest" description="Disordered" evidence="1">
    <location>
        <begin position="526"/>
        <end position="554"/>
    </location>
</feature>
<organism evidence="5 6">
    <name type="scientific">Kineococcus gynurae</name>
    <dbReference type="NCBI Taxonomy" id="452979"/>
    <lineage>
        <taxon>Bacteria</taxon>
        <taxon>Bacillati</taxon>
        <taxon>Actinomycetota</taxon>
        <taxon>Actinomycetes</taxon>
        <taxon>Kineosporiales</taxon>
        <taxon>Kineosporiaceae</taxon>
        <taxon>Kineococcus</taxon>
    </lineage>
</organism>
<accession>A0ABV5LXM0</accession>
<feature type="transmembrane region" description="Helical" evidence="2">
    <location>
        <begin position="48"/>
        <end position="70"/>
    </location>
</feature>
<evidence type="ECO:0000313" key="6">
    <source>
        <dbReference type="Proteomes" id="UP001589748"/>
    </source>
</evidence>
<dbReference type="CDD" id="cd01948">
    <property type="entry name" value="EAL"/>
    <property type="match status" value="1"/>
</dbReference>
<feature type="domain" description="GGDEF" evidence="4">
    <location>
        <begin position="122"/>
        <end position="256"/>
    </location>
</feature>
<feature type="compositionally biased region" description="Basic and acidic residues" evidence="1">
    <location>
        <begin position="543"/>
        <end position="554"/>
    </location>
</feature>
<dbReference type="CDD" id="cd01949">
    <property type="entry name" value="GGDEF"/>
    <property type="match status" value="1"/>
</dbReference>
<dbReference type="InterPro" id="IPR043128">
    <property type="entry name" value="Rev_trsase/Diguanyl_cyclase"/>
</dbReference>
<gene>
    <name evidence="5" type="ORF">ACFFVI_17645</name>
</gene>
<dbReference type="InterPro" id="IPR029787">
    <property type="entry name" value="Nucleotide_cyclase"/>
</dbReference>
<evidence type="ECO:0000256" key="1">
    <source>
        <dbReference type="SAM" id="MobiDB-lite"/>
    </source>
</evidence>
<dbReference type="InterPro" id="IPR035919">
    <property type="entry name" value="EAL_sf"/>
</dbReference>
<keyword evidence="2" id="KW-1133">Transmembrane helix</keyword>
<feature type="domain" description="EAL" evidence="3">
    <location>
        <begin position="265"/>
        <end position="520"/>
    </location>
</feature>
<dbReference type="Gene3D" id="3.20.20.450">
    <property type="entry name" value="EAL domain"/>
    <property type="match status" value="1"/>
</dbReference>
<keyword evidence="6" id="KW-1185">Reference proteome</keyword>
<feature type="transmembrane region" description="Helical" evidence="2">
    <location>
        <begin position="20"/>
        <end position="42"/>
    </location>
</feature>
<evidence type="ECO:0000259" key="4">
    <source>
        <dbReference type="PROSITE" id="PS50887"/>
    </source>
</evidence>
<evidence type="ECO:0000313" key="5">
    <source>
        <dbReference type="EMBL" id="MFB9378789.1"/>
    </source>
</evidence>
<keyword evidence="2" id="KW-0472">Membrane</keyword>
<sequence>MKSWPWRARARSGDEIRGRILPWALVSPFVAVGVAALLHRLVGDLSPLAVLLYTLAGSAVSSLLLVVLGFQAASRVDSAASTHRVELERAQQQALHDPLTDLGNRQLFTDRLEHALSRRSADACAVLYLDLDNFKGINDSHGHAAGDAVLVEVAHRLTAAVRPEDTVARFGGDEFAVLCEDLSEEFNASQIAERVVTSIAHRPIDIGSGRVINVTPSVGIALAREEADVSKLLRRADAALYRAKEGGKARSEVFDERMQAQAVDALQTTDDLSRAVAEGQFRLHYQPIVDLRDGRVRGVEALLRWQHPRRGLLTPEAFVPLAERTGLILDIGRWVFTEAWRTLETWYAEAGPDCGLTLSVNISARQLANGELLDVVADTQPAGPAGNALLVEVTEELLVADARAGFSTLHALAMMGVRVGVDDFGRGISSLAHLQTMPIDHVKVDRSFVAGLGRHAQDEAVVAGIVGMARSMGVGVVAEGVENAEQLDILRRLGCDSAQGYLLGFPAPTFDLDLLGPRPTRLVLPADGPGVDGPATPAAARRSAVEEVRAAGAR</sequence>
<dbReference type="Gene3D" id="3.30.70.270">
    <property type="match status" value="1"/>
</dbReference>
<dbReference type="SMART" id="SM00052">
    <property type="entry name" value="EAL"/>
    <property type="match status" value="1"/>
</dbReference>
<dbReference type="PANTHER" id="PTHR44757:SF2">
    <property type="entry name" value="BIOFILM ARCHITECTURE MAINTENANCE PROTEIN MBAA"/>
    <property type="match status" value="1"/>
</dbReference>
<dbReference type="PROSITE" id="PS50887">
    <property type="entry name" value="GGDEF"/>
    <property type="match status" value="1"/>
</dbReference>
<reference evidence="5 6" key="1">
    <citation type="submission" date="2024-09" db="EMBL/GenBank/DDBJ databases">
        <authorList>
            <person name="Sun Q."/>
            <person name="Mori K."/>
        </authorList>
    </citation>
    <scope>NUCLEOTIDE SEQUENCE [LARGE SCALE GENOMIC DNA]</scope>
    <source>
        <strain evidence="5 6">TISTR 1856</strain>
    </source>
</reference>
<dbReference type="EMBL" id="JBHMDM010000012">
    <property type="protein sequence ID" value="MFB9378789.1"/>
    <property type="molecule type" value="Genomic_DNA"/>
</dbReference>
<dbReference type="Pfam" id="PF00563">
    <property type="entry name" value="EAL"/>
    <property type="match status" value="1"/>
</dbReference>
<dbReference type="PANTHER" id="PTHR44757">
    <property type="entry name" value="DIGUANYLATE CYCLASE DGCP"/>
    <property type="match status" value="1"/>
</dbReference>
<comment type="caution">
    <text evidence="5">The sequence shown here is derived from an EMBL/GenBank/DDBJ whole genome shotgun (WGS) entry which is preliminary data.</text>
</comment>
<name>A0ABV5LXM0_9ACTN</name>
<dbReference type="InterPro" id="IPR000160">
    <property type="entry name" value="GGDEF_dom"/>
</dbReference>
<evidence type="ECO:0000256" key="2">
    <source>
        <dbReference type="SAM" id="Phobius"/>
    </source>
</evidence>
<protein>
    <submittedName>
        <fullName evidence="5">Bifunctional diguanylate cyclase/phosphodiesterase</fullName>
    </submittedName>
</protein>
<evidence type="ECO:0000259" key="3">
    <source>
        <dbReference type="PROSITE" id="PS50883"/>
    </source>
</evidence>
<keyword evidence="2" id="KW-0812">Transmembrane</keyword>
<dbReference type="PROSITE" id="PS50883">
    <property type="entry name" value="EAL"/>
    <property type="match status" value="1"/>
</dbReference>
<dbReference type="Proteomes" id="UP001589748">
    <property type="component" value="Unassembled WGS sequence"/>
</dbReference>
<dbReference type="InterPro" id="IPR052155">
    <property type="entry name" value="Biofilm_reg_signaling"/>
</dbReference>
<dbReference type="SUPFAM" id="SSF141868">
    <property type="entry name" value="EAL domain-like"/>
    <property type="match status" value="1"/>
</dbReference>
<dbReference type="SUPFAM" id="SSF55073">
    <property type="entry name" value="Nucleotide cyclase"/>
    <property type="match status" value="1"/>
</dbReference>
<dbReference type="RefSeq" id="WP_380134383.1">
    <property type="nucleotide sequence ID" value="NZ_JBHLUI010000001.1"/>
</dbReference>
<dbReference type="Pfam" id="PF00990">
    <property type="entry name" value="GGDEF"/>
    <property type="match status" value="1"/>
</dbReference>
<dbReference type="InterPro" id="IPR001633">
    <property type="entry name" value="EAL_dom"/>
</dbReference>
<proteinExistence type="predicted"/>